<proteinExistence type="predicted"/>
<dbReference type="InterPro" id="IPR035897">
    <property type="entry name" value="Toll_tir_struct_dom_sf"/>
</dbReference>
<dbReference type="PROSITE" id="PS50104">
    <property type="entry name" value="TIR"/>
    <property type="match status" value="1"/>
</dbReference>
<dbReference type="Gene3D" id="3.40.50.10140">
    <property type="entry name" value="Toll/interleukin-1 receptor homology (TIR) domain"/>
    <property type="match status" value="1"/>
</dbReference>
<sequence length="2410" mass="270529">MVFWAQGEHHCHPLQSKPGTNVWDPGGLRASGPDWLDKWYSPQNSQARLASMSRRDRDFGSPPVERQSNGNRVDGMISESFASTFAQTRDIYDQDYQQVYSITSAHHFDHDAHQLSAFASSQEHAGCDDVILLDKIARNISKLNKEPAKELGQVSSLSVKIIQEKENIIYDTSLPSPRNVEGALASPFYDPDFWIPRRPLAPGRAYHFHVIYNHAQGVLDRSRDTDLAFRVTTSLVEKLELRGYVNGYFHDRDKRSHNGLSVELERVISGSSLTILLLTPGFLRDCLDSYLQIDAFKGLLTKQCSANGRLLIIGVGVTPANLPLFLSKHDVIFFKEEDWETDHPAWSRLDNRLLGTLGQKEKDISLHLPESHRKVQQHHAHGTLSRFEHNNIVRPSHTTFEKSEPVDTSAPFAKTFEQDLKWRKSGKPKQGIHCPKNNVIREGFLQQRAESVHPLPTEDLSWLNKSNILSSTTNTTSKHGDKTSQLRSFHTAGSSYISQTDKEATTDIPHGSRESACRKYFKLTEDLLIADDYHNMGLQHEAWDPGGEHRYWRGKVSTHLGHLTGDLLHNSADENFESSDAESDVTILDKTLDTTEFEDFREQCSFQHSRDDVFLDQSLDDSIDSAHTLDTIELVEMRKRYGYESMKGAEVEDESFDESLESARTLDTVDLIEMRKRYEFRDLEMFTPRSKSSVETLDTIGLQDLRQQYGFGRLEELDLVYDHQLYDDLDEELGWYYRDYEDDSDIIAVYRDSSDDEELFYSNSPQWLTSKPYNREYNHSSVKSRMPSILLKELDVVNSVPPENTNFEARQNEQMFPSKTDCDKPPLFLHQSSLYEQQTCNHRFQGDLDNSEQKEEPDDVSDTPTIEELWVKWVEYNNEEWESFGNTASVCTMKHRETPQSDGISTHVSTKGMIKDVNSDANAHAAKAVSAVPKSLEIQNVCLETGSAYGLENSQSHHYSMMKLLDESQKMFPHLADDSRAPNLDLFKTASLEDQGPPAKQTSRIVETTHNHEGAGVDIIDSELTNHTRDGPLPAEQSRSRCIEALNEAIKEAVISVVGDTPRDKECITPCDHGLITSSDHRTAQVSVQDDHISAQSGVENISIDLAPEVDTVIDEKIVICNEDLDLDHYQMEEYFREHESLTVPNGDKAAPSPDDVHEIRELHQTDKASCPASQCDKMPLESAVETSSVLDIKLLIEEENRNTFTEDKEGGAVDDKCRINNKDEKEFCDTLSNQHKQSISNNRVMQQAEQLSESQEISGDIALVCNKSPTQTEDDLFTGHFEDLEKGNHAFEVKVRERIKKQDLENEKEKTPSEIKREKYTIVAVTQVTKDTCEKVDTPLKLNNTPKNGSHNIGMHTGEVSSSFVKPTEANVLENRQLGPDSDHIAIQQVEYKDVQKMSYPFSGKEISYNTESYEQLPTDPLTEVLPSGCVDATDGNVAEFYNLQQENIDKINDSQSHKDLVDDFKPKAYFQKDGSTEKTPTSPQMPRCAVASSVHDGTTKAKHLPKEHPDIYSHTATTTLKPGSEDSPCSSQLNIVSLNMAHEILTHMVMDKTSKRSTQATIVESAKSFRQIPTQKVNKNLEVGMPETKSPVLEQSITKTQYVKGHVLSALNRLPTVCESSEKSSITQETNSTSLEWSVDGEDNKAPTTNLKGSVMLDMSNELPEAYIKQEPEFSSEPSRDNTTSKGKNANRNDSPAILSNFSVGTSFNSRSSLLDAKQENQLVLDRCKISSNEAILFNETPSDQNCSLVADEKTSECRNSYMYENAEPQTDTFNALNAAPSHEFLSSLRKPEGNYTTDDNVGVESVTQISCRDLNSQPSEKHSYEYSISSSENLQTVARAVVRDTIMSCLNSLRVSAAGKSIDEDNRVLATESEASELVGEKVTPITSHADSDSMLRDGTPGAILPDIRNFRETGFFQNESQPISSLQQCKTSYENTLDDNLKLDIDTESSFSESQFVNASSPRLSPKQDSDASFTAPSNISFLSDILPNKVTEHEFVSLSLSDMHSENSERDAIEFGENQNQEKPKRENLPVLLPEAMDVFDKADHEISISQKDHSYNRFSLSPRHYPYNEGDSGFFDPYDSLASRSENEADVGPRSGSFQTVMNRDEQNNSRSKGRTIDINLRIVEEEGVIVQASRGVSISGECEQLSRRPGTVSDSQDIETGSEKLLLQSEDLESERHEQIAESLSMQECVKKLPKETSCRERSSSSEAESFHFRFDSTLKDSSTKEDLTDGGSQAEFRHISLSAEDYDHFYRNTVSSLDLHTGFSGRDNTPQQGEIGDNEKLTLSVHQTGLLSPRLFTQRLTHLMTPRSRSHFERLRAMHRQTHGLSLEVLVPKDTETEHDSQAFNGEGSEAASQGATATPSGGDVGSTGSRRSASSCDSNWILQMYKGVCHAIAKPDMPYMG</sequence>
<feature type="region of interest" description="Disordered" evidence="1">
    <location>
        <begin position="1958"/>
        <end position="1978"/>
    </location>
</feature>
<comment type="caution">
    <text evidence="3">The sequence shown here is derived from an EMBL/GenBank/DDBJ whole genome shotgun (WGS) entry which is preliminary data.</text>
</comment>
<feature type="region of interest" description="Disordered" evidence="1">
    <location>
        <begin position="2346"/>
        <end position="2381"/>
    </location>
</feature>
<dbReference type="GO" id="GO:0007165">
    <property type="term" value="P:signal transduction"/>
    <property type="evidence" value="ECO:0007669"/>
    <property type="project" value="InterPro"/>
</dbReference>
<feature type="compositionally biased region" description="Polar residues" evidence="1">
    <location>
        <begin position="1625"/>
        <end position="1638"/>
    </location>
</feature>
<name>A0AAV4AHC6_9GAST</name>
<feature type="region of interest" description="Disordered" evidence="1">
    <location>
        <begin position="50"/>
        <end position="72"/>
    </location>
</feature>
<dbReference type="InterPro" id="IPR000157">
    <property type="entry name" value="TIR_dom"/>
</dbReference>
<feature type="domain" description="TIR" evidence="2">
    <location>
        <begin position="204"/>
        <end position="353"/>
    </location>
</feature>
<reference evidence="3 4" key="1">
    <citation type="journal article" date="2021" name="Elife">
        <title>Chloroplast acquisition without the gene transfer in kleptoplastic sea slugs, Plakobranchus ocellatus.</title>
        <authorList>
            <person name="Maeda T."/>
            <person name="Takahashi S."/>
            <person name="Yoshida T."/>
            <person name="Shimamura S."/>
            <person name="Takaki Y."/>
            <person name="Nagai Y."/>
            <person name="Toyoda A."/>
            <person name="Suzuki Y."/>
            <person name="Arimoto A."/>
            <person name="Ishii H."/>
            <person name="Satoh N."/>
            <person name="Nishiyama T."/>
            <person name="Hasebe M."/>
            <person name="Maruyama T."/>
            <person name="Minagawa J."/>
            <person name="Obokata J."/>
            <person name="Shigenobu S."/>
        </authorList>
    </citation>
    <scope>NUCLEOTIDE SEQUENCE [LARGE SCALE GENOMIC DNA]</scope>
</reference>
<feature type="compositionally biased region" description="Polar residues" evidence="1">
    <location>
        <begin position="1683"/>
        <end position="1700"/>
    </location>
</feature>
<protein>
    <recommendedName>
        <fullName evidence="2">TIR domain-containing protein</fullName>
    </recommendedName>
</protein>
<feature type="region of interest" description="Disordered" evidence="1">
    <location>
        <begin position="1621"/>
        <end position="1653"/>
    </location>
</feature>
<feature type="compositionally biased region" description="Polar residues" evidence="1">
    <location>
        <begin position="2359"/>
        <end position="2368"/>
    </location>
</feature>
<feature type="compositionally biased region" description="Polar residues" evidence="1">
    <location>
        <begin position="1958"/>
        <end position="1967"/>
    </location>
</feature>
<gene>
    <name evidence="3" type="ORF">PoB_003358900</name>
</gene>
<dbReference type="EMBL" id="BLXT01003833">
    <property type="protein sequence ID" value="GFO07084.1"/>
    <property type="molecule type" value="Genomic_DNA"/>
</dbReference>
<dbReference type="Proteomes" id="UP000735302">
    <property type="component" value="Unassembled WGS sequence"/>
</dbReference>
<evidence type="ECO:0000313" key="4">
    <source>
        <dbReference type="Proteomes" id="UP000735302"/>
    </source>
</evidence>
<evidence type="ECO:0000259" key="2">
    <source>
        <dbReference type="PROSITE" id="PS50104"/>
    </source>
</evidence>
<keyword evidence="4" id="KW-1185">Reference proteome</keyword>
<organism evidence="3 4">
    <name type="scientific">Plakobranchus ocellatus</name>
    <dbReference type="NCBI Taxonomy" id="259542"/>
    <lineage>
        <taxon>Eukaryota</taxon>
        <taxon>Metazoa</taxon>
        <taxon>Spiralia</taxon>
        <taxon>Lophotrochozoa</taxon>
        <taxon>Mollusca</taxon>
        <taxon>Gastropoda</taxon>
        <taxon>Heterobranchia</taxon>
        <taxon>Euthyneura</taxon>
        <taxon>Panpulmonata</taxon>
        <taxon>Sacoglossa</taxon>
        <taxon>Placobranchoidea</taxon>
        <taxon>Plakobranchidae</taxon>
        <taxon>Plakobranchus</taxon>
    </lineage>
</organism>
<evidence type="ECO:0000313" key="3">
    <source>
        <dbReference type="EMBL" id="GFO07084.1"/>
    </source>
</evidence>
<evidence type="ECO:0000256" key="1">
    <source>
        <dbReference type="SAM" id="MobiDB-lite"/>
    </source>
</evidence>
<feature type="region of interest" description="Disordered" evidence="1">
    <location>
        <begin position="1672"/>
        <end position="1700"/>
    </location>
</feature>
<accession>A0AAV4AHC6</accession>
<dbReference type="SUPFAM" id="SSF52200">
    <property type="entry name" value="Toll/Interleukin receptor TIR domain"/>
    <property type="match status" value="1"/>
</dbReference>
<feature type="region of interest" description="Disordered" evidence="1">
    <location>
        <begin position="2084"/>
        <end position="2119"/>
    </location>
</feature>